<sequence length="80" mass="9527">MCLLGIREYQSIQLPPQYYQGNCLDDQVGCIHERGYYENYLWAFPVIAKKSGFPVDKLCRRHIYIRELPLDWYPMTPLKA</sequence>
<reference evidence="1 2" key="1">
    <citation type="submission" date="2018-11" db="EMBL/GenBank/DDBJ databases">
        <authorList>
            <consortium name="Pathogen Informatics"/>
        </authorList>
    </citation>
    <scope>NUCLEOTIDE SEQUENCE [LARGE SCALE GENOMIC DNA]</scope>
    <source>
        <strain>Denwood</strain>
        <strain evidence="2">Zambia</strain>
    </source>
</reference>
<evidence type="ECO:0000313" key="1">
    <source>
        <dbReference type="EMBL" id="VDP82347.1"/>
    </source>
</evidence>
<gene>
    <name evidence="1" type="ORF">SMTD_LOCUS20397</name>
</gene>
<proteinExistence type="predicted"/>
<accession>A0A183Q1B1</accession>
<dbReference type="Proteomes" id="UP000269396">
    <property type="component" value="Unassembled WGS sequence"/>
</dbReference>
<evidence type="ECO:0000313" key="2">
    <source>
        <dbReference type="Proteomes" id="UP000269396"/>
    </source>
</evidence>
<organism evidence="1 2">
    <name type="scientific">Schistosoma mattheei</name>
    <dbReference type="NCBI Taxonomy" id="31246"/>
    <lineage>
        <taxon>Eukaryota</taxon>
        <taxon>Metazoa</taxon>
        <taxon>Spiralia</taxon>
        <taxon>Lophotrochozoa</taxon>
        <taxon>Platyhelminthes</taxon>
        <taxon>Trematoda</taxon>
        <taxon>Digenea</taxon>
        <taxon>Strigeidida</taxon>
        <taxon>Schistosomatoidea</taxon>
        <taxon>Schistosomatidae</taxon>
        <taxon>Schistosoma</taxon>
    </lineage>
</organism>
<protein>
    <submittedName>
        <fullName evidence="1">Uncharacterized protein</fullName>
    </submittedName>
</protein>
<dbReference type="EMBL" id="UZAL01044328">
    <property type="protein sequence ID" value="VDP82347.1"/>
    <property type="molecule type" value="Genomic_DNA"/>
</dbReference>
<name>A0A183Q1B1_9TREM</name>
<dbReference type="AlphaFoldDB" id="A0A183Q1B1"/>
<keyword evidence="2" id="KW-1185">Reference proteome</keyword>